<proteinExistence type="predicted"/>
<evidence type="ECO:0000313" key="3">
    <source>
        <dbReference type="Proteomes" id="UP000789326"/>
    </source>
</evidence>
<dbReference type="Proteomes" id="UP000789326">
    <property type="component" value="Unassembled WGS sequence"/>
</dbReference>
<dbReference type="AlphaFoldDB" id="A0A9W4L5I7"/>
<reference evidence="2" key="1">
    <citation type="submission" date="2021-11" db="EMBL/GenBank/DDBJ databases">
        <authorList>
            <person name="Bulgarelli D."/>
        </authorList>
    </citation>
    <scope>NUCLEOTIDE SEQUENCE</scope>
    <source>
        <strain evidence="2">Bi133</strain>
    </source>
</reference>
<dbReference type="Gene3D" id="1.10.10.60">
    <property type="entry name" value="Homeodomain-like"/>
    <property type="match status" value="1"/>
</dbReference>
<dbReference type="RefSeq" id="WP_230303477.1">
    <property type="nucleotide sequence ID" value="NZ_CAKKMG010000085.1"/>
</dbReference>
<dbReference type="SUPFAM" id="SSF46689">
    <property type="entry name" value="Homeodomain-like"/>
    <property type="match status" value="1"/>
</dbReference>
<evidence type="ECO:0000259" key="1">
    <source>
        <dbReference type="Pfam" id="PF13022"/>
    </source>
</evidence>
<protein>
    <recommendedName>
        <fullName evidence="1">Homeodomain phBC6A51-type domain-containing protein</fullName>
    </recommendedName>
</protein>
<comment type="caution">
    <text evidence="2">The sequence shown here is derived from an EMBL/GenBank/DDBJ whole genome shotgun (WGS) entry which is preliminary data.</text>
</comment>
<dbReference type="Pfam" id="PF13022">
    <property type="entry name" value="HTH_Tnp_1_2"/>
    <property type="match status" value="1"/>
</dbReference>
<dbReference type="InterPro" id="IPR009057">
    <property type="entry name" value="Homeodomain-like_sf"/>
</dbReference>
<feature type="domain" description="Homeodomain phBC6A51-type" evidence="1">
    <location>
        <begin position="8"/>
        <end position="59"/>
    </location>
</feature>
<sequence length="77" mass="9400">MGRRGPERQPLTPIQKFAAFRLVYRNGATMQDIADEAEVSRTTLWKWQQREDFAKHYEQEYRNMVQRIRMSGRRRVR</sequence>
<organism evidence="2 3">
    <name type="scientific">Peribacillus simplex</name>
    <dbReference type="NCBI Taxonomy" id="1478"/>
    <lineage>
        <taxon>Bacteria</taxon>
        <taxon>Bacillati</taxon>
        <taxon>Bacillota</taxon>
        <taxon>Bacilli</taxon>
        <taxon>Bacillales</taxon>
        <taxon>Bacillaceae</taxon>
        <taxon>Peribacillus</taxon>
    </lineage>
</organism>
<dbReference type="InterPro" id="IPR024978">
    <property type="entry name" value="Homeodomain_phBC6A51-type"/>
</dbReference>
<dbReference type="EMBL" id="CAKKMG010000085">
    <property type="protein sequence ID" value="CAH0289198.1"/>
    <property type="molecule type" value="Genomic_DNA"/>
</dbReference>
<name>A0A9W4L5I7_9BACI</name>
<gene>
    <name evidence="2" type="ORF">SRABI133_04181</name>
</gene>
<accession>A0A9W4L5I7</accession>
<evidence type="ECO:0000313" key="2">
    <source>
        <dbReference type="EMBL" id="CAH0289198.1"/>
    </source>
</evidence>